<evidence type="ECO:0000259" key="8">
    <source>
        <dbReference type="Pfam" id="PF01435"/>
    </source>
</evidence>
<dbReference type="RefSeq" id="WP_147138548.1">
    <property type="nucleotide sequence ID" value="NZ_BAABIJ010000002.1"/>
</dbReference>
<evidence type="ECO:0000256" key="2">
    <source>
        <dbReference type="ARBA" id="ARBA00022723"/>
    </source>
</evidence>
<keyword evidence="7" id="KW-0472">Membrane</keyword>
<organism evidence="9 10">
    <name type="scientific">Stackebrandtia albiflava</name>
    <dbReference type="NCBI Taxonomy" id="406432"/>
    <lineage>
        <taxon>Bacteria</taxon>
        <taxon>Bacillati</taxon>
        <taxon>Actinomycetota</taxon>
        <taxon>Actinomycetes</taxon>
        <taxon>Glycomycetales</taxon>
        <taxon>Glycomycetaceae</taxon>
        <taxon>Stackebrandtia</taxon>
    </lineage>
</organism>
<evidence type="ECO:0000256" key="1">
    <source>
        <dbReference type="ARBA" id="ARBA00022670"/>
    </source>
</evidence>
<feature type="transmembrane region" description="Helical" evidence="7">
    <location>
        <begin position="6"/>
        <end position="22"/>
    </location>
</feature>
<keyword evidence="2" id="KW-0479">Metal-binding</keyword>
<dbReference type="InterPro" id="IPR001915">
    <property type="entry name" value="Peptidase_M48"/>
</dbReference>
<keyword evidence="7" id="KW-1133">Transmembrane helix</keyword>
<dbReference type="CDD" id="cd07326">
    <property type="entry name" value="M56_BlaR1_MecR1_like"/>
    <property type="match status" value="1"/>
</dbReference>
<evidence type="ECO:0000313" key="9">
    <source>
        <dbReference type="EMBL" id="TWJ11882.1"/>
    </source>
</evidence>
<dbReference type="GO" id="GO:0006508">
    <property type="term" value="P:proteolysis"/>
    <property type="evidence" value="ECO:0007669"/>
    <property type="project" value="UniProtKB-KW"/>
</dbReference>
<keyword evidence="1 6" id="KW-0645">Protease</keyword>
<protein>
    <submittedName>
        <fullName evidence="9">Peptidase M48-like protein</fullName>
    </submittedName>
</protein>
<dbReference type="Proteomes" id="UP000321617">
    <property type="component" value="Unassembled WGS sequence"/>
</dbReference>
<evidence type="ECO:0000256" key="6">
    <source>
        <dbReference type="RuleBase" id="RU003983"/>
    </source>
</evidence>
<accession>A0A562V242</accession>
<keyword evidence="5 6" id="KW-0482">Metalloprotease</keyword>
<dbReference type="EMBL" id="VLLL01000006">
    <property type="protein sequence ID" value="TWJ11882.1"/>
    <property type="molecule type" value="Genomic_DNA"/>
</dbReference>
<evidence type="ECO:0000256" key="4">
    <source>
        <dbReference type="ARBA" id="ARBA00022833"/>
    </source>
</evidence>
<evidence type="ECO:0000256" key="7">
    <source>
        <dbReference type="SAM" id="Phobius"/>
    </source>
</evidence>
<evidence type="ECO:0000256" key="3">
    <source>
        <dbReference type="ARBA" id="ARBA00022801"/>
    </source>
</evidence>
<proteinExistence type="inferred from homology"/>
<dbReference type="Pfam" id="PF01435">
    <property type="entry name" value="Peptidase_M48"/>
    <property type="match status" value="1"/>
</dbReference>
<feature type="transmembrane region" description="Helical" evidence="7">
    <location>
        <begin position="34"/>
        <end position="59"/>
    </location>
</feature>
<keyword evidence="3 6" id="KW-0378">Hydrolase</keyword>
<reference evidence="9 10" key="1">
    <citation type="journal article" date="2013" name="Stand. Genomic Sci.">
        <title>Genomic Encyclopedia of Type Strains, Phase I: The one thousand microbial genomes (KMG-I) project.</title>
        <authorList>
            <person name="Kyrpides N.C."/>
            <person name="Woyke T."/>
            <person name="Eisen J.A."/>
            <person name="Garrity G."/>
            <person name="Lilburn T.G."/>
            <person name="Beck B.J."/>
            <person name="Whitman W.B."/>
            <person name="Hugenholtz P."/>
            <person name="Klenk H.P."/>
        </authorList>
    </citation>
    <scope>NUCLEOTIDE SEQUENCE [LARGE SCALE GENOMIC DNA]</scope>
    <source>
        <strain evidence="9 10">DSM 45044</strain>
    </source>
</reference>
<dbReference type="GO" id="GO:0004222">
    <property type="term" value="F:metalloendopeptidase activity"/>
    <property type="evidence" value="ECO:0007669"/>
    <property type="project" value="InterPro"/>
</dbReference>
<dbReference type="InterPro" id="IPR052173">
    <property type="entry name" value="Beta-lactam_resp_regulator"/>
</dbReference>
<dbReference type="OrthoDB" id="9785340at2"/>
<evidence type="ECO:0000313" key="10">
    <source>
        <dbReference type="Proteomes" id="UP000321617"/>
    </source>
</evidence>
<keyword evidence="7" id="KW-0812">Transmembrane</keyword>
<comment type="caution">
    <text evidence="9">The sequence shown here is derived from an EMBL/GenBank/DDBJ whole genome shotgun (WGS) entry which is preliminary data.</text>
</comment>
<dbReference type="Gene3D" id="3.30.2010.10">
    <property type="entry name" value="Metalloproteases ('zincins'), catalytic domain"/>
    <property type="match status" value="1"/>
</dbReference>
<sequence length="312" mass="32371">MNVAPLLIAYAGLLTFAGPVLLRRARWTDKAPRLALATWFSLAGSAVAAAVLSGVVLVVPYHPVGGGLPGFLRSCLAALDHQWGPTGARLVATTALLVTAVTAARLAYAAVVVLSRQHRTRRAHLDGIRLRARPDRRTGTLLLDRATPAAWCLPGDGGTVVVTTGALRAVDAAGLAAVLAHERAHLAGRHHVLTDLARVLRRAFPGLPLFAQLPAQVDRLVELRADDVAAGRSSRRGVATALLALALSGAPRAALAASGGDTVRRVERLLAAPERLTGLARGGVVTGNAASLLLPVMLAAVPAFTVAQLCCR</sequence>
<dbReference type="GO" id="GO:0046872">
    <property type="term" value="F:metal ion binding"/>
    <property type="evidence" value="ECO:0007669"/>
    <property type="project" value="UniProtKB-KW"/>
</dbReference>
<comment type="cofactor">
    <cofactor evidence="6">
        <name>Zn(2+)</name>
        <dbReference type="ChEBI" id="CHEBI:29105"/>
    </cofactor>
    <text evidence="6">Binds 1 zinc ion per subunit.</text>
</comment>
<feature type="transmembrane region" description="Helical" evidence="7">
    <location>
        <begin position="90"/>
        <end position="114"/>
    </location>
</feature>
<dbReference type="PANTHER" id="PTHR34978:SF3">
    <property type="entry name" value="SLR0241 PROTEIN"/>
    <property type="match status" value="1"/>
</dbReference>
<keyword evidence="4 6" id="KW-0862">Zinc</keyword>
<keyword evidence="10" id="KW-1185">Reference proteome</keyword>
<dbReference type="PANTHER" id="PTHR34978">
    <property type="entry name" value="POSSIBLE SENSOR-TRANSDUCER PROTEIN BLAR"/>
    <property type="match status" value="1"/>
</dbReference>
<feature type="domain" description="Peptidase M48" evidence="8">
    <location>
        <begin position="144"/>
        <end position="196"/>
    </location>
</feature>
<name>A0A562V242_9ACTN</name>
<comment type="similarity">
    <text evidence="6">Belongs to the peptidase M48 family.</text>
</comment>
<dbReference type="AlphaFoldDB" id="A0A562V242"/>
<gene>
    <name evidence="9" type="ORF">LX16_2620</name>
</gene>
<evidence type="ECO:0000256" key="5">
    <source>
        <dbReference type="ARBA" id="ARBA00023049"/>
    </source>
</evidence>